<keyword evidence="2" id="KW-0812">Transmembrane</keyword>
<name>A0A286RE14_9BACT</name>
<keyword evidence="2" id="KW-0472">Membrane</keyword>
<accession>A0A286RE14</accession>
<gene>
    <name evidence="3" type="ORF">THTE_1571</name>
</gene>
<dbReference type="Proteomes" id="UP000215086">
    <property type="component" value="Chromosome"/>
</dbReference>
<organism evidence="3 4">
    <name type="scientific">Thermogutta terrifontis</name>
    <dbReference type="NCBI Taxonomy" id="1331910"/>
    <lineage>
        <taxon>Bacteria</taxon>
        <taxon>Pseudomonadati</taxon>
        <taxon>Planctomycetota</taxon>
        <taxon>Planctomycetia</taxon>
        <taxon>Pirellulales</taxon>
        <taxon>Thermoguttaceae</taxon>
        <taxon>Thermogutta</taxon>
    </lineage>
</organism>
<evidence type="ECO:0000256" key="2">
    <source>
        <dbReference type="SAM" id="Phobius"/>
    </source>
</evidence>
<keyword evidence="4" id="KW-1185">Reference proteome</keyword>
<evidence type="ECO:0000313" key="3">
    <source>
        <dbReference type="EMBL" id="ASV74173.1"/>
    </source>
</evidence>
<evidence type="ECO:0000313" key="4">
    <source>
        <dbReference type="Proteomes" id="UP000215086"/>
    </source>
</evidence>
<feature type="region of interest" description="Disordered" evidence="1">
    <location>
        <begin position="123"/>
        <end position="190"/>
    </location>
</feature>
<dbReference type="OrthoDB" id="292697at2"/>
<proteinExistence type="predicted"/>
<evidence type="ECO:0000256" key="1">
    <source>
        <dbReference type="SAM" id="MobiDB-lite"/>
    </source>
</evidence>
<sequence>MGPLLQIPIALDNSTLSWIVLALAIVFIWFSLIRMQRRGGRQVPPSLRDETQRSDLTGQMHEPGHMPHPSTVTDWEVRMHELARDIEGRITSKLGLLENLVREADRAAARLEAALRASEQLRQTQAAGVLSPEPPHVPQGSASGEPGPVPPEVTARPASESDNAPADAEQSGEHDAKVVAGSSREARPAEEIYTLADYGYDPDEIAHRTGLPVGEVQLILSLRKTRKSAGQEKSQE</sequence>
<evidence type="ECO:0008006" key="5">
    <source>
        <dbReference type="Google" id="ProtNLM"/>
    </source>
</evidence>
<keyword evidence="2" id="KW-1133">Transmembrane helix</keyword>
<dbReference type="EMBL" id="CP018477">
    <property type="protein sequence ID" value="ASV74173.1"/>
    <property type="molecule type" value="Genomic_DNA"/>
</dbReference>
<dbReference type="RefSeq" id="WP_095414571.1">
    <property type="nucleotide sequence ID" value="NZ_CP018477.1"/>
</dbReference>
<dbReference type="AlphaFoldDB" id="A0A286RE14"/>
<protein>
    <recommendedName>
        <fullName evidence="5">DUF2802 domain-containing protein</fullName>
    </recommendedName>
</protein>
<feature type="transmembrane region" description="Helical" evidence="2">
    <location>
        <begin position="15"/>
        <end position="33"/>
    </location>
</feature>
<reference evidence="3 4" key="1">
    <citation type="journal article" name="Front. Microbiol.">
        <title>Sugar Metabolism of the First Thermophilic Planctomycete Thermogutta terrifontis: Comparative Genomic and Transcriptomic Approaches.</title>
        <authorList>
            <person name="Elcheninov A.G."/>
            <person name="Menzel P."/>
            <person name="Gudbergsdottir S.R."/>
            <person name="Slesarev A.I."/>
            <person name="Kadnikov V.V."/>
            <person name="Krogh A."/>
            <person name="Bonch-Osmolovskaya E.A."/>
            <person name="Peng X."/>
            <person name="Kublanov I.V."/>
        </authorList>
    </citation>
    <scope>NUCLEOTIDE SEQUENCE [LARGE SCALE GENOMIC DNA]</scope>
    <source>
        <strain evidence="3 4">R1</strain>
    </source>
</reference>
<dbReference type="KEGG" id="ttf:THTE_1571"/>